<organism evidence="1 2">
    <name type="scientific">Pelotomaculum isophthalicicum JI</name>
    <dbReference type="NCBI Taxonomy" id="947010"/>
    <lineage>
        <taxon>Bacteria</taxon>
        <taxon>Bacillati</taxon>
        <taxon>Bacillota</taxon>
        <taxon>Clostridia</taxon>
        <taxon>Eubacteriales</taxon>
        <taxon>Desulfotomaculaceae</taxon>
        <taxon>Pelotomaculum</taxon>
    </lineage>
</organism>
<protein>
    <recommendedName>
        <fullName evidence="3">FlgN protein</fullName>
    </recommendedName>
</protein>
<comment type="caution">
    <text evidence="1">The sequence shown here is derived from an EMBL/GenBank/DDBJ whole genome shotgun (WGS) entry which is preliminary data.</text>
</comment>
<evidence type="ECO:0000313" key="1">
    <source>
        <dbReference type="EMBL" id="MDF9409137.1"/>
    </source>
</evidence>
<sequence length="149" mass="16914">MHNTDSGGHLPANIRKAIDEKLALLGQIASMAAEQALLAGSLAEPEKSADFDRLLDKRQQCIDQIDAIDKLVNDKNIIPFQEYEEELIPRMKTILEQIQNLDKKTYTTIFNEMIVLKNQLGDLSRRKKSLTVYSTNILARKSMIVDKSR</sequence>
<evidence type="ECO:0000313" key="2">
    <source>
        <dbReference type="Proteomes" id="UP001154312"/>
    </source>
</evidence>
<accession>A0A9X4H6B5</accession>
<dbReference type="Proteomes" id="UP001154312">
    <property type="component" value="Unassembled WGS sequence"/>
</dbReference>
<dbReference type="Gene3D" id="1.20.58.380">
    <property type="entry name" value="Flagellar protein flit"/>
    <property type="match status" value="1"/>
</dbReference>
<name>A0A9X4H6B5_9FIRM</name>
<dbReference type="EMBL" id="JAKOAV010000024">
    <property type="protein sequence ID" value="MDF9409137.1"/>
    <property type="molecule type" value="Genomic_DNA"/>
</dbReference>
<reference evidence="1" key="1">
    <citation type="submission" date="2022-02" db="EMBL/GenBank/DDBJ databases">
        <authorList>
            <person name="Leng L."/>
        </authorList>
    </citation>
    <scope>NUCLEOTIDE SEQUENCE</scope>
    <source>
        <strain evidence="1">JI</strain>
    </source>
</reference>
<dbReference type="RefSeq" id="WP_277444581.1">
    <property type="nucleotide sequence ID" value="NZ_JAKOAV010000024.1"/>
</dbReference>
<evidence type="ECO:0008006" key="3">
    <source>
        <dbReference type="Google" id="ProtNLM"/>
    </source>
</evidence>
<keyword evidence="2" id="KW-1185">Reference proteome</keyword>
<dbReference type="AlphaFoldDB" id="A0A9X4H6B5"/>
<gene>
    <name evidence="1" type="ORF">L7E55_12345</name>
</gene>
<proteinExistence type="predicted"/>